<dbReference type="Proteomes" id="UP001199054">
    <property type="component" value="Unassembled WGS sequence"/>
</dbReference>
<sequence>MNVDRESRRLAWCVAHLLRHAPDLVVSDVLGRLDPVTRRYLARDQYLPASVVTLLIRDGDAEDRRTVARNPHVLGRPLPGLPGPARYAARPPAPGLAERFGPGPLDPGTLVDALRATGRRRPRAALDVLRLPHELDAALLLREHAREPLPPGSVEALLLAGRLPRAACLALLDTRAQRSYGPGWHRPAVRAVRMGLLTPDELVAHLAPAHRTLLLTTGPARSGLRWTLPERAELRSAVRRAVRPALTRAPWLWGRLLRAAPGFPGTLAELVADVADRTTAEPTATEDIPGLRAAVEELTAAPPRPAGGVDRELALASLAVPNAMGDLDEDVRWVRACLDRGVLTGEEVVRHKAPAAWALDEDHWLGSVGHPDRHDRPVAVLAARAEADRLLDAALGRDPEAWWRAARLLPDFPGSLPELLAAVTEGTDVGRS</sequence>
<gene>
    <name evidence="1" type="ORF">LG632_22000</name>
</gene>
<comment type="caution">
    <text evidence="1">The sequence shown here is derived from an EMBL/GenBank/DDBJ whole genome shotgun (WGS) entry which is preliminary data.</text>
</comment>
<protein>
    <submittedName>
        <fullName evidence="1">Uncharacterized protein</fullName>
    </submittedName>
</protein>
<dbReference type="EMBL" id="JAJAUY010000102">
    <property type="protein sequence ID" value="MCB5182041.1"/>
    <property type="molecule type" value="Genomic_DNA"/>
</dbReference>
<evidence type="ECO:0000313" key="2">
    <source>
        <dbReference type="Proteomes" id="UP001199054"/>
    </source>
</evidence>
<proteinExistence type="predicted"/>
<organism evidence="1 2">
    <name type="scientific">Streptomyces antimicrobicus</name>
    <dbReference type="NCBI Taxonomy" id="2883108"/>
    <lineage>
        <taxon>Bacteria</taxon>
        <taxon>Bacillati</taxon>
        <taxon>Actinomycetota</taxon>
        <taxon>Actinomycetes</taxon>
        <taxon>Kitasatosporales</taxon>
        <taxon>Streptomycetaceae</taxon>
        <taxon>Streptomyces</taxon>
    </lineage>
</organism>
<keyword evidence="2" id="KW-1185">Reference proteome</keyword>
<evidence type="ECO:0000313" key="1">
    <source>
        <dbReference type="EMBL" id="MCB5182041.1"/>
    </source>
</evidence>
<dbReference type="RefSeq" id="WP_226729143.1">
    <property type="nucleotide sequence ID" value="NZ_JAJAUY010000102.1"/>
</dbReference>
<reference evidence="1 2" key="1">
    <citation type="submission" date="2021-10" db="EMBL/GenBank/DDBJ databases">
        <title>Streptomyces sp. strain SMC 277, a novel streptomycete isolated from soil.</title>
        <authorList>
            <person name="Chanama M."/>
        </authorList>
    </citation>
    <scope>NUCLEOTIDE SEQUENCE [LARGE SCALE GENOMIC DNA]</scope>
    <source>
        <strain evidence="1 2">SMC 277</strain>
    </source>
</reference>
<accession>A0ABS8BBY0</accession>
<name>A0ABS8BBY0_9ACTN</name>